<organism evidence="1 2">
    <name type="scientific">Hymenobacter negativus</name>
    <dbReference type="NCBI Taxonomy" id="2795026"/>
    <lineage>
        <taxon>Bacteria</taxon>
        <taxon>Pseudomonadati</taxon>
        <taxon>Bacteroidota</taxon>
        <taxon>Cytophagia</taxon>
        <taxon>Cytophagales</taxon>
        <taxon>Hymenobacteraceae</taxon>
        <taxon>Hymenobacter</taxon>
    </lineage>
</organism>
<keyword evidence="2" id="KW-1185">Reference proteome</keyword>
<dbReference type="EMBL" id="JAEDAE010000005">
    <property type="protein sequence ID" value="MBH8559004.1"/>
    <property type="molecule type" value="Genomic_DNA"/>
</dbReference>
<sequence>MLAVSFQLCAQPTPLPRGGGAATCTLNFLASLLWVRESQGYNAGPGVALLVKGGGGNYATRPEYCGFTQAYAQRHCGLPIPRNGMQGAANAWFPLTGPDAWRTVFQRAAGRGSIDSIRVGQKAGFDYGAGIHHVGAVAELGRAVRAGRAPRSVWTWAGNEGTSTAAGVKRTLYPIGAIDGLANWN</sequence>
<accession>A0ABS0Q8K1</accession>
<reference evidence="1 2" key="1">
    <citation type="submission" date="2020-12" db="EMBL/GenBank/DDBJ databases">
        <title>Hymenobacter sp.</title>
        <authorList>
            <person name="Kim M.K."/>
        </authorList>
    </citation>
    <scope>NUCLEOTIDE SEQUENCE [LARGE SCALE GENOMIC DNA]</scope>
    <source>
        <strain evidence="1 2">BT442</strain>
    </source>
</reference>
<dbReference type="Proteomes" id="UP000625631">
    <property type="component" value="Unassembled WGS sequence"/>
</dbReference>
<evidence type="ECO:0008006" key="3">
    <source>
        <dbReference type="Google" id="ProtNLM"/>
    </source>
</evidence>
<protein>
    <recommendedName>
        <fullName evidence="3">Peptidase C51 domain-containing protein</fullName>
    </recommendedName>
</protein>
<comment type="caution">
    <text evidence="1">The sequence shown here is derived from an EMBL/GenBank/DDBJ whole genome shotgun (WGS) entry which is preliminary data.</text>
</comment>
<proteinExistence type="predicted"/>
<name>A0ABS0Q8K1_9BACT</name>
<evidence type="ECO:0000313" key="1">
    <source>
        <dbReference type="EMBL" id="MBH8559004.1"/>
    </source>
</evidence>
<evidence type="ECO:0000313" key="2">
    <source>
        <dbReference type="Proteomes" id="UP000625631"/>
    </source>
</evidence>
<gene>
    <name evidence="1" type="ORF">I7X13_13140</name>
</gene>